<dbReference type="EMBL" id="MHFR01000013">
    <property type="protein sequence ID" value="OGW99159.1"/>
    <property type="molecule type" value="Genomic_DNA"/>
</dbReference>
<protein>
    <recommendedName>
        <fullName evidence="6">RDD domain-containing protein</fullName>
    </recommendedName>
</protein>
<evidence type="ECO:0000256" key="2">
    <source>
        <dbReference type="ARBA" id="ARBA00022692"/>
    </source>
</evidence>
<gene>
    <name evidence="7" type="ORF">A3G33_10025</name>
</gene>
<evidence type="ECO:0000256" key="4">
    <source>
        <dbReference type="ARBA" id="ARBA00023136"/>
    </source>
</evidence>
<evidence type="ECO:0000256" key="1">
    <source>
        <dbReference type="ARBA" id="ARBA00004141"/>
    </source>
</evidence>
<dbReference type="Proteomes" id="UP000178187">
    <property type="component" value="Unassembled WGS sequence"/>
</dbReference>
<evidence type="ECO:0000313" key="8">
    <source>
        <dbReference type="Proteomes" id="UP000178187"/>
    </source>
</evidence>
<dbReference type="InterPro" id="IPR010432">
    <property type="entry name" value="RDD"/>
</dbReference>
<keyword evidence="4 5" id="KW-0472">Membrane</keyword>
<dbReference type="AlphaFoldDB" id="A0A1G1L2Q1"/>
<dbReference type="GO" id="GO:0016020">
    <property type="term" value="C:membrane"/>
    <property type="evidence" value="ECO:0007669"/>
    <property type="project" value="UniProtKB-SubCell"/>
</dbReference>
<evidence type="ECO:0000256" key="5">
    <source>
        <dbReference type="SAM" id="Phobius"/>
    </source>
</evidence>
<reference evidence="7 8" key="1">
    <citation type="journal article" date="2016" name="Nat. Commun.">
        <title>Thousands of microbial genomes shed light on interconnected biogeochemical processes in an aquifer system.</title>
        <authorList>
            <person name="Anantharaman K."/>
            <person name="Brown C.T."/>
            <person name="Hug L.A."/>
            <person name="Sharon I."/>
            <person name="Castelle C.J."/>
            <person name="Probst A.J."/>
            <person name="Thomas B.C."/>
            <person name="Singh A."/>
            <person name="Wilkins M.J."/>
            <person name="Karaoz U."/>
            <person name="Brodie E.L."/>
            <person name="Williams K.H."/>
            <person name="Hubbard S.S."/>
            <person name="Banfield J.F."/>
        </authorList>
    </citation>
    <scope>NUCLEOTIDE SEQUENCE [LARGE SCALE GENOMIC DNA]</scope>
</reference>
<proteinExistence type="predicted"/>
<comment type="subcellular location">
    <subcellularLocation>
        <location evidence="1">Membrane</location>
        <topology evidence="1">Multi-pass membrane protein</topology>
    </subcellularLocation>
</comment>
<name>A0A1G1L2Q1_9BACT</name>
<keyword evidence="3 5" id="KW-1133">Transmembrane helix</keyword>
<keyword evidence="2 5" id="KW-0812">Transmembrane</keyword>
<dbReference type="Pfam" id="PF06271">
    <property type="entry name" value="RDD"/>
    <property type="match status" value="1"/>
</dbReference>
<evidence type="ECO:0000313" key="7">
    <source>
        <dbReference type="EMBL" id="OGW99159.1"/>
    </source>
</evidence>
<feature type="transmembrane region" description="Helical" evidence="5">
    <location>
        <begin position="28"/>
        <end position="47"/>
    </location>
</feature>
<organism evidence="7 8">
    <name type="scientific">Candidatus Danuiimicrobium aquiferis</name>
    <dbReference type="NCBI Taxonomy" id="1801832"/>
    <lineage>
        <taxon>Bacteria</taxon>
        <taxon>Pseudomonadati</taxon>
        <taxon>Candidatus Omnitrophota</taxon>
        <taxon>Candidatus Danuiimicrobium</taxon>
    </lineage>
</organism>
<comment type="caution">
    <text evidence="7">The sequence shown here is derived from an EMBL/GenBank/DDBJ whole genome shotgun (WGS) entry which is preliminary data.</text>
</comment>
<feature type="domain" description="RDD" evidence="6">
    <location>
        <begin position="19"/>
        <end position="134"/>
    </location>
</feature>
<feature type="transmembrane region" description="Helical" evidence="5">
    <location>
        <begin position="103"/>
        <end position="123"/>
    </location>
</feature>
<accession>A0A1G1L2Q1</accession>
<sequence length="141" mass="15160">MVEGDQTVVGGGMSIPEAAPKGRRFASALVDLLIIPIVLGVVAGLLLLAVPEMVRNIILIVVNIGWLIFRDKVFSPGRKMVGLKLISTSSENITIGQAFIRNILLIVPFVLVVGYIVEIVFLLTKGNRVADQWAGTRVVVA</sequence>
<evidence type="ECO:0000259" key="6">
    <source>
        <dbReference type="Pfam" id="PF06271"/>
    </source>
</evidence>
<evidence type="ECO:0000256" key="3">
    <source>
        <dbReference type="ARBA" id="ARBA00022989"/>
    </source>
</evidence>